<evidence type="ECO:0000313" key="2">
    <source>
        <dbReference type="EMBL" id="KPK64492.1"/>
    </source>
</evidence>
<evidence type="ECO:0000313" key="3">
    <source>
        <dbReference type="Proteomes" id="UP000051373"/>
    </source>
</evidence>
<evidence type="ECO:0000256" key="1">
    <source>
        <dbReference type="SAM" id="MobiDB-lite"/>
    </source>
</evidence>
<sequence>MIRIFIMLVGLTGLLSIACQGSGVDQTKVDEVKGQIAEIREYIAELNTYHDSVLAVQANLFKLNWKIHPEEMERMFGAPTKDTFPFPKPPPPPPYPMERRAIDQ</sequence>
<feature type="region of interest" description="Disordered" evidence="1">
    <location>
        <begin position="78"/>
        <end position="104"/>
    </location>
</feature>
<gene>
    <name evidence="2" type="ORF">AMJ83_01925</name>
</gene>
<dbReference type="Proteomes" id="UP000051373">
    <property type="component" value="Unassembled WGS sequence"/>
</dbReference>
<dbReference type="EMBL" id="LJUJ01000002">
    <property type="protein sequence ID" value="KPK64492.1"/>
    <property type="molecule type" value="Genomic_DNA"/>
</dbReference>
<accession>A0A0S8FXR9</accession>
<organism evidence="2 3">
    <name type="scientific">candidate division WOR_3 bacterium SM23_42</name>
    <dbReference type="NCBI Taxonomy" id="1703779"/>
    <lineage>
        <taxon>Bacteria</taxon>
        <taxon>Bacteria division WOR-3</taxon>
    </lineage>
</organism>
<dbReference type="PROSITE" id="PS51257">
    <property type="entry name" value="PROKAR_LIPOPROTEIN"/>
    <property type="match status" value="1"/>
</dbReference>
<comment type="caution">
    <text evidence="2">The sequence shown here is derived from an EMBL/GenBank/DDBJ whole genome shotgun (WGS) entry which is preliminary data.</text>
</comment>
<feature type="compositionally biased region" description="Pro residues" evidence="1">
    <location>
        <begin position="86"/>
        <end position="96"/>
    </location>
</feature>
<reference evidence="2 3" key="1">
    <citation type="journal article" date="2015" name="Microbiome">
        <title>Genomic resolution of linkages in carbon, nitrogen, and sulfur cycling among widespread estuary sediment bacteria.</title>
        <authorList>
            <person name="Baker B.J."/>
            <person name="Lazar C.S."/>
            <person name="Teske A.P."/>
            <person name="Dick G.J."/>
        </authorList>
    </citation>
    <scope>NUCLEOTIDE SEQUENCE [LARGE SCALE GENOMIC DNA]</scope>
    <source>
        <strain evidence="2">SM23_42</strain>
    </source>
</reference>
<protein>
    <submittedName>
        <fullName evidence="2">Uncharacterized protein</fullName>
    </submittedName>
</protein>
<name>A0A0S8FXR9_UNCW3</name>
<dbReference type="AlphaFoldDB" id="A0A0S8FXR9"/>
<proteinExistence type="predicted"/>